<evidence type="ECO:0000313" key="3">
    <source>
        <dbReference type="EMBL" id="EIM79987.1"/>
    </source>
</evidence>
<dbReference type="PANTHER" id="PTHR39468:SF1">
    <property type="entry name" value="MTF2-LIKE C-TERMINAL DOMAIN-CONTAINING PROTEIN"/>
    <property type="match status" value="1"/>
</dbReference>
<accession>R7S089</accession>
<gene>
    <name evidence="3" type="ORF">STEHIDRAFT_172954</name>
</gene>
<dbReference type="Proteomes" id="UP000053927">
    <property type="component" value="Unassembled WGS sequence"/>
</dbReference>
<dbReference type="PANTHER" id="PTHR39468">
    <property type="entry name" value="CHROMOSOME 7, WHOLE GENOME SHOTGUN SEQUENCE"/>
    <property type="match status" value="1"/>
</dbReference>
<evidence type="ECO:0000256" key="1">
    <source>
        <dbReference type="SAM" id="MobiDB-lite"/>
    </source>
</evidence>
<dbReference type="EMBL" id="JH687400">
    <property type="protein sequence ID" value="EIM79987.1"/>
    <property type="molecule type" value="Genomic_DNA"/>
</dbReference>
<dbReference type="AlphaFoldDB" id="R7S089"/>
<dbReference type="InterPro" id="IPR040009">
    <property type="entry name" value="Mtf2/C5D6.12-like"/>
</dbReference>
<dbReference type="Pfam" id="PF19189">
    <property type="entry name" value="Mtf2"/>
    <property type="match status" value="1"/>
</dbReference>
<evidence type="ECO:0000259" key="2">
    <source>
        <dbReference type="Pfam" id="PF19189"/>
    </source>
</evidence>
<feature type="region of interest" description="Disordered" evidence="1">
    <location>
        <begin position="448"/>
        <end position="471"/>
    </location>
</feature>
<dbReference type="KEGG" id="shs:STEHIDRAFT_172954"/>
<evidence type="ECO:0000313" key="4">
    <source>
        <dbReference type="Proteomes" id="UP000053927"/>
    </source>
</evidence>
<dbReference type="eggNOG" id="ENOG502S7AT">
    <property type="taxonomic scope" value="Eukaryota"/>
</dbReference>
<protein>
    <recommendedName>
        <fullName evidence="2">Mtf2-like C-terminal domain-containing protein</fullName>
    </recommendedName>
</protein>
<dbReference type="GO" id="GO:0005739">
    <property type="term" value="C:mitochondrion"/>
    <property type="evidence" value="ECO:0007669"/>
    <property type="project" value="InterPro"/>
</dbReference>
<dbReference type="GeneID" id="18804182"/>
<feature type="region of interest" description="Disordered" evidence="1">
    <location>
        <begin position="409"/>
        <end position="429"/>
    </location>
</feature>
<name>R7S089_STEHR</name>
<reference evidence="4" key="1">
    <citation type="journal article" date="2012" name="Science">
        <title>The Paleozoic origin of enzymatic lignin decomposition reconstructed from 31 fungal genomes.</title>
        <authorList>
            <person name="Floudas D."/>
            <person name="Binder M."/>
            <person name="Riley R."/>
            <person name="Barry K."/>
            <person name="Blanchette R.A."/>
            <person name="Henrissat B."/>
            <person name="Martinez A.T."/>
            <person name="Otillar R."/>
            <person name="Spatafora J.W."/>
            <person name="Yadav J.S."/>
            <person name="Aerts A."/>
            <person name="Benoit I."/>
            <person name="Boyd A."/>
            <person name="Carlson A."/>
            <person name="Copeland A."/>
            <person name="Coutinho P.M."/>
            <person name="de Vries R.P."/>
            <person name="Ferreira P."/>
            <person name="Findley K."/>
            <person name="Foster B."/>
            <person name="Gaskell J."/>
            <person name="Glotzer D."/>
            <person name="Gorecki P."/>
            <person name="Heitman J."/>
            <person name="Hesse C."/>
            <person name="Hori C."/>
            <person name="Igarashi K."/>
            <person name="Jurgens J.A."/>
            <person name="Kallen N."/>
            <person name="Kersten P."/>
            <person name="Kohler A."/>
            <person name="Kuees U."/>
            <person name="Kumar T.K.A."/>
            <person name="Kuo A."/>
            <person name="LaButti K."/>
            <person name="Larrondo L.F."/>
            <person name="Lindquist E."/>
            <person name="Ling A."/>
            <person name="Lombard V."/>
            <person name="Lucas S."/>
            <person name="Lundell T."/>
            <person name="Martin R."/>
            <person name="McLaughlin D.J."/>
            <person name="Morgenstern I."/>
            <person name="Morin E."/>
            <person name="Murat C."/>
            <person name="Nagy L.G."/>
            <person name="Nolan M."/>
            <person name="Ohm R.A."/>
            <person name="Patyshakuliyeva A."/>
            <person name="Rokas A."/>
            <person name="Ruiz-Duenas F.J."/>
            <person name="Sabat G."/>
            <person name="Salamov A."/>
            <person name="Samejima M."/>
            <person name="Schmutz J."/>
            <person name="Slot J.C."/>
            <person name="St John F."/>
            <person name="Stenlid J."/>
            <person name="Sun H."/>
            <person name="Sun S."/>
            <person name="Syed K."/>
            <person name="Tsang A."/>
            <person name="Wiebenga A."/>
            <person name="Young D."/>
            <person name="Pisabarro A."/>
            <person name="Eastwood D.C."/>
            <person name="Martin F."/>
            <person name="Cullen D."/>
            <person name="Grigoriev I.V."/>
            <person name="Hibbett D.S."/>
        </authorList>
    </citation>
    <scope>NUCLEOTIDE SEQUENCE [LARGE SCALE GENOMIC DNA]</scope>
    <source>
        <strain evidence="4">FP-91666</strain>
    </source>
</reference>
<proteinExistence type="predicted"/>
<feature type="region of interest" description="Disordered" evidence="1">
    <location>
        <begin position="117"/>
        <end position="141"/>
    </location>
</feature>
<sequence length="479" mass="52763">MLTRKVGRISRSITPSHHLYPDSQFLPASSLKMRDSSSNAFDGIPAQPSLIQRAHQPRRLISSQYFSALGPSPACRTRGYATKSTEKPAKDQSLFSSHGTPWDQVFHDIDNLPLLPSQILPTRPRPNPSSKHNPNHNNPRRQSMTAREIHAFDQMFNMIFDAVDAQSSSGASTSSSSSMFNASADDEAEFAPIEGASIGLSKTSQSISSLYAHLRRQSGKTKSKWNKSSYLDAELDRKKEEIELCESDAGLVEWALREVFGESVRYEEDARKALGDIAAERNTSLDTSADSESEVKVKVKVKKALPILQPPTYPHLLAHLMRTFRTKHSNPHLSLALFHHAQHLSIPSYVFGCTTPAYNELLLTLWDGFRDVRGVMERVGEMRRNGVVCDSRTREVVERVRREVGGRVVWGEEGGGGGGQGGGQEWGGGGLEEVMGMVGRIEELVMGGQGRGARGTNGGRGMRRDEWKRGGREVAAVAV</sequence>
<feature type="compositionally biased region" description="Gly residues" evidence="1">
    <location>
        <begin position="448"/>
        <end position="460"/>
    </location>
</feature>
<feature type="domain" description="Mtf2-like C-terminal" evidence="2">
    <location>
        <begin position="232"/>
        <end position="413"/>
    </location>
</feature>
<feature type="compositionally biased region" description="Gly residues" evidence="1">
    <location>
        <begin position="412"/>
        <end position="429"/>
    </location>
</feature>
<organism evidence="3 4">
    <name type="scientific">Stereum hirsutum (strain FP-91666)</name>
    <name type="common">White-rot fungus</name>
    <dbReference type="NCBI Taxonomy" id="721885"/>
    <lineage>
        <taxon>Eukaryota</taxon>
        <taxon>Fungi</taxon>
        <taxon>Dikarya</taxon>
        <taxon>Basidiomycota</taxon>
        <taxon>Agaricomycotina</taxon>
        <taxon>Agaricomycetes</taxon>
        <taxon>Russulales</taxon>
        <taxon>Stereaceae</taxon>
        <taxon>Stereum</taxon>
    </lineage>
</organism>
<dbReference type="OrthoDB" id="2444174at2759"/>
<dbReference type="OMA" id="FNTIFNA"/>
<keyword evidence="4" id="KW-1185">Reference proteome</keyword>
<dbReference type="InterPro" id="IPR043837">
    <property type="entry name" value="Mtf2-like_C"/>
</dbReference>
<feature type="compositionally biased region" description="Basic and acidic residues" evidence="1">
    <location>
        <begin position="462"/>
        <end position="471"/>
    </location>
</feature>
<dbReference type="RefSeq" id="XP_007310971.1">
    <property type="nucleotide sequence ID" value="XM_007310909.1"/>
</dbReference>
<feature type="compositionally biased region" description="Low complexity" evidence="1">
    <location>
        <begin position="128"/>
        <end position="141"/>
    </location>
</feature>